<dbReference type="EMBL" id="CAJNNW010037276">
    <property type="protein sequence ID" value="CAE8740552.1"/>
    <property type="molecule type" value="Genomic_DNA"/>
</dbReference>
<protein>
    <submittedName>
        <fullName evidence="2">Uncharacterized protein</fullName>
    </submittedName>
</protein>
<gene>
    <name evidence="2" type="ORF">PGLA2088_LOCUS50072</name>
</gene>
<name>A0A813LSS9_POLGL</name>
<reference evidence="2" key="1">
    <citation type="submission" date="2021-02" db="EMBL/GenBank/DDBJ databases">
        <authorList>
            <person name="Dougan E. K."/>
            <person name="Rhodes N."/>
            <person name="Thang M."/>
            <person name="Chan C."/>
        </authorList>
    </citation>
    <scope>NUCLEOTIDE SEQUENCE</scope>
</reference>
<evidence type="ECO:0000313" key="2">
    <source>
        <dbReference type="EMBL" id="CAE8740552.1"/>
    </source>
</evidence>
<comment type="caution">
    <text evidence="2">The sequence shown here is derived from an EMBL/GenBank/DDBJ whole genome shotgun (WGS) entry which is preliminary data.</text>
</comment>
<dbReference type="AlphaFoldDB" id="A0A813LSS9"/>
<dbReference type="Proteomes" id="UP000626109">
    <property type="component" value="Unassembled WGS sequence"/>
</dbReference>
<evidence type="ECO:0000313" key="3">
    <source>
        <dbReference type="Proteomes" id="UP000626109"/>
    </source>
</evidence>
<sequence length="191" mass="20729">MAASLENQPYWAKNLLKVEEEADDEDVKAAEDASKLRRLGKIRNRSDLLNLIRGGEGSGVLVDDVLAQSYPDALQEIATLIRDGVVRHVQPVAEPATRSRRGANAAQAAAAAAPSVPSEFPGGVVLFPRFEPEVEALKVDEDILQAFHSVGRLQQGDVGARIAPKQDVGPKKRQRRVMAPRKVQNVHMAEG</sequence>
<proteinExistence type="predicted"/>
<organism evidence="2 3">
    <name type="scientific">Polarella glacialis</name>
    <name type="common">Dinoflagellate</name>
    <dbReference type="NCBI Taxonomy" id="89957"/>
    <lineage>
        <taxon>Eukaryota</taxon>
        <taxon>Sar</taxon>
        <taxon>Alveolata</taxon>
        <taxon>Dinophyceae</taxon>
        <taxon>Suessiales</taxon>
        <taxon>Suessiaceae</taxon>
        <taxon>Polarella</taxon>
    </lineage>
</organism>
<feature type="region of interest" description="Disordered" evidence="1">
    <location>
        <begin position="164"/>
        <end position="191"/>
    </location>
</feature>
<accession>A0A813LSS9</accession>
<evidence type="ECO:0000256" key="1">
    <source>
        <dbReference type="SAM" id="MobiDB-lite"/>
    </source>
</evidence>